<organism evidence="10">
    <name type="scientific">candidate division TA06 bacterium ADurb.Bin131</name>
    <dbReference type="NCBI Taxonomy" id="1852827"/>
    <lineage>
        <taxon>Bacteria</taxon>
        <taxon>Bacteria division TA06</taxon>
    </lineage>
</organism>
<dbReference type="Pfam" id="PF02518">
    <property type="entry name" value="HATPase_c"/>
    <property type="match status" value="1"/>
</dbReference>
<dbReference type="SMART" id="SM00388">
    <property type="entry name" value="HisKA"/>
    <property type="match status" value="1"/>
</dbReference>
<name>A0A1V6CA25_UNCT6</name>
<keyword evidence="5" id="KW-0547">Nucleotide-binding</keyword>
<keyword evidence="6" id="KW-0418">Kinase</keyword>
<dbReference type="GO" id="GO:0005524">
    <property type="term" value="F:ATP binding"/>
    <property type="evidence" value="ECO:0007669"/>
    <property type="project" value="UniProtKB-KW"/>
</dbReference>
<dbReference type="GO" id="GO:0000155">
    <property type="term" value="F:phosphorelay sensor kinase activity"/>
    <property type="evidence" value="ECO:0007669"/>
    <property type="project" value="InterPro"/>
</dbReference>
<dbReference type="CDD" id="cd00075">
    <property type="entry name" value="HATPase"/>
    <property type="match status" value="1"/>
</dbReference>
<dbReference type="InterPro" id="IPR036890">
    <property type="entry name" value="HATPase_C_sf"/>
</dbReference>
<dbReference type="EMBL" id="MWDQ01000066">
    <property type="protein sequence ID" value="OQB73742.1"/>
    <property type="molecule type" value="Genomic_DNA"/>
</dbReference>
<accession>A0A1V6CA25</accession>
<evidence type="ECO:0000256" key="7">
    <source>
        <dbReference type="ARBA" id="ARBA00022840"/>
    </source>
</evidence>
<dbReference type="InterPro" id="IPR004358">
    <property type="entry name" value="Sig_transdc_His_kin-like_C"/>
</dbReference>
<dbReference type="PRINTS" id="PR00344">
    <property type="entry name" value="BCTRLSENSOR"/>
</dbReference>
<evidence type="ECO:0000256" key="5">
    <source>
        <dbReference type="ARBA" id="ARBA00022741"/>
    </source>
</evidence>
<dbReference type="SMART" id="SM00387">
    <property type="entry name" value="HATPase_c"/>
    <property type="match status" value="1"/>
</dbReference>
<dbReference type="SUPFAM" id="SSF47384">
    <property type="entry name" value="Homodimeric domain of signal transducing histidine kinase"/>
    <property type="match status" value="1"/>
</dbReference>
<comment type="caution">
    <text evidence="10">The sequence shown here is derived from an EMBL/GenBank/DDBJ whole genome shotgun (WGS) entry which is preliminary data.</text>
</comment>
<dbReference type="InterPro" id="IPR003661">
    <property type="entry name" value="HisK_dim/P_dom"/>
</dbReference>
<gene>
    <name evidence="10" type="primary">zraS_1</name>
    <name evidence="10" type="ORF">BWX89_00788</name>
</gene>
<reference evidence="10" key="1">
    <citation type="submission" date="2017-02" db="EMBL/GenBank/DDBJ databases">
        <title>Delving into the versatile metabolic prowess of the omnipresent phylum Bacteroidetes.</title>
        <authorList>
            <person name="Nobu M.K."/>
            <person name="Mei R."/>
            <person name="Narihiro T."/>
            <person name="Kuroda K."/>
            <person name="Liu W.-T."/>
        </authorList>
    </citation>
    <scope>NUCLEOTIDE SEQUENCE</scope>
    <source>
        <strain evidence="10">ADurb.Bin131</strain>
    </source>
</reference>
<evidence type="ECO:0000256" key="8">
    <source>
        <dbReference type="ARBA" id="ARBA00023012"/>
    </source>
</evidence>
<dbReference type="PANTHER" id="PTHR43065:SF10">
    <property type="entry name" value="PEROXIDE STRESS-ACTIVATED HISTIDINE KINASE MAK3"/>
    <property type="match status" value="1"/>
</dbReference>
<proteinExistence type="predicted"/>
<dbReference type="AlphaFoldDB" id="A0A1V6CA25"/>
<evidence type="ECO:0000256" key="4">
    <source>
        <dbReference type="ARBA" id="ARBA00022679"/>
    </source>
</evidence>
<dbReference type="SUPFAM" id="SSF55781">
    <property type="entry name" value="GAF domain-like"/>
    <property type="match status" value="1"/>
</dbReference>
<dbReference type="PANTHER" id="PTHR43065">
    <property type="entry name" value="SENSOR HISTIDINE KINASE"/>
    <property type="match status" value="1"/>
</dbReference>
<dbReference type="InterPro" id="IPR005467">
    <property type="entry name" value="His_kinase_dom"/>
</dbReference>
<evidence type="ECO:0000256" key="2">
    <source>
        <dbReference type="ARBA" id="ARBA00012438"/>
    </source>
</evidence>
<dbReference type="SUPFAM" id="SSF55874">
    <property type="entry name" value="ATPase domain of HSP90 chaperone/DNA topoisomerase II/histidine kinase"/>
    <property type="match status" value="1"/>
</dbReference>
<comment type="catalytic activity">
    <reaction evidence="1">
        <text>ATP + protein L-histidine = ADP + protein N-phospho-L-histidine.</text>
        <dbReference type="EC" id="2.7.13.3"/>
    </reaction>
</comment>
<keyword evidence="3" id="KW-0597">Phosphoprotein</keyword>
<protein>
    <recommendedName>
        <fullName evidence="2">histidine kinase</fullName>
        <ecNumber evidence="2">2.7.13.3</ecNumber>
    </recommendedName>
</protein>
<evidence type="ECO:0000256" key="6">
    <source>
        <dbReference type="ARBA" id="ARBA00022777"/>
    </source>
</evidence>
<evidence type="ECO:0000313" key="10">
    <source>
        <dbReference type="EMBL" id="OQB73742.1"/>
    </source>
</evidence>
<dbReference type="Gene3D" id="3.30.565.10">
    <property type="entry name" value="Histidine kinase-like ATPase, C-terminal domain"/>
    <property type="match status" value="1"/>
</dbReference>
<feature type="domain" description="Histidine kinase" evidence="9">
    <location>
        <begin position="259"/>
        <end position="472"/>
    </location>
</feature>
<dbReference type="Proteomes" id="UP000485562">
    <property type="component" value="Unassembled WGS sequence"/>
</dbReference>
<dbReference type="Gene3D" id="1.10.287.130">
    <property type="match status" value="1"/>
</dbReference>
<dbReference type="InterPro" id="IPR003594">
    <property type="entry name" value="HATPase_dom"/>
</dbReference>
<dbReference type="InterPro" id="IPR036097">
    <property type="entry name" value="HisK_dim/P_sf"/>
</dbReference>
<dbReference type="CDD" id="cd00082">
    <property type="entry name" value="HisKA"/>
    <property type="match status" value="1"/>
</dbReference>
<dbReference type="PROSITE" id="PS50109">
    <property type="entry name" value="HIS_KIN"/>
    <property type="match status" value="1"/>
</dbReference>
<keyword evidence="4 10" id="KW-0808">Transferase</keyword>
<dbReference type="EC" id="2.7.13.3" evidence="2"/>
<evidence type="ECO:0000256" key="3">
    <source>
        <dbReference type="ARBA" id="ARBA00022553"/>
    </source>
</evidence>
<evidence type="ECO:0000256" key="1">
    <source>
        <dbReference type="ARBA" id="ARBA00000085"/>
    </source>
</evidence>
<evidence type="ECO:0000259" key="9">
    <source>
        <dbReference type="PROSITE" id="PS50109"/>
    </source>
</evidence>
<keyword evidence="8" id="KW-0902">Two-component regulatory system</keyword>
<sequence length="476" mass="53425">MAMKKKSRKKRKNTFAEALESVIKPFEIMVKPIEAVVNPVVIKPVEFLADRFNVLVKELEHKITSSEKVSEVDGFVDNLLNSMKTVEKSYYPLLSEVVLIHSLAEGLAELANDLELLNILGAQIQKTMKVDFIVGFLFNEEQKNLVPGYKFLPDNFLLPEEFYSFAKEQFHSGEVKLYENTPIGNRKFNLIVSPLRTTSEKFGIFFVGKKSSRGTFSAEDTTLIIAGCTMVSFALSNFRLNQKILRDKQLVLLGQTIGSISHDIKNILTGLEGSIEMINDGLKDKDFKTIETASIVLNRSYQKMKTMVLSMLDYARDRAPNLKISDFNKTVADSIAVIKESFKDKNIKIIEDYDQSLPSVGIDPERIDRMISNIVVNAIDAVEENKGIVSISTRYIPEAKVIELKVSDNGKGIPKNALNKIFDLFYSTKGTRGTGFGLAIVQKVVKEHEGKIEVESEINKGTTFTIQLPVRNPVVH</sequence>
<keyword evidence="7" id="KW-0067">ATP-binding</keyword>